<feature type="transmembrane region" description="Helical" evidence="1">
    <location>
        <begin position="130"/>
        <end position="150"/>
    </location>
</feature>
<dbReference type="EMBL" id="QEKW01000034">
    <property type="protein sequence ID" value="PVY95889.1"/>
    <property type="molecule type" value="Genomic_DNA"/>
</dbReference>
<protein>
    <submittedName>
        <fullName evidence="2">Peptidase M50B-like protein</fullName>
    </submittedName>
</protein>
<dbReference type="RefSeq" id="WP_165825994.1">
    <property type="nucleotide sequence ID" value="NZ_QEKW01000034.1"/>
</dbReference>
<dbReference type="Pfam" id="PF13398">
    <property type="entry name" value="Peptidase_M50B"/>
    <property type="match status" value="1"/>
</dbReference>
<feature type="transmembrane region" description="Helical" evidence="1">
    <location>
        <begin position="69"/>
        <end position="98"/>
    </location>
</feature>
<evidence type="ECO:0000313" key="3">
    <source>
        <dbReference type="Proteomes" id="UP000245639"/>
    </source>
</evidence>
<gene>
    <name evidence="2" type="ORF">C8D89_1341</name>
</gene>
<keyword evidence="1" id="KW-0472">Membrane</keyword>
<keyword evidence="1" id="KW-0812">Transmembrane</keyword>
<organism evidence="2 3">
    <name type="scientific">Actinomycetospora cinnamomea</name>
    <dbReference type="NCBI Taxonomy" id="663609"/>
    <lineage>
        <taxon>Bacteria</taxon>
        <taxon>Bacillati</taxon>
        <taxon>Actinomycetota</taxon>
        <taxon>Actinomycetes</taxon>
        <taxon>Pseudonocardiales</taxon>
        <taxon>Pseudonocardiaceae</taxon>
        <taxon>Actinomycetospora</taxon>
    </lineage>
</organism>
<accession>A0A2U1E856</accession>
<proteinExistence type="predicted"/>
<feature type="transmembrane region" description="Helical" evidence="1">
    <location>
        <begin position="104"/>
        <end position="123"/>
    </location>
</feature>
<keyword evidence="3" id="KW-1185">Reference proteome</keyword>
<sequence length="199" mass="20875">MAFSTYIARYFYVYAAAGGPLLVFVGLAQRIEGFWLYEVPAVVGNEVRGGRGWAPLVLAALARYLAPPLLGLAGAALIAAGNPWAVLLAVTFLSIPALLLARNALAFTIPLLVVLGLGAVLLNGSAEQQAFAAVFVVWFLLIAGTVQTFSIPAAKGSTEPLPRLTLIPGVVWRLLWVVVAIVALIVGAQLLLRPGYGIG</sequence>
<dbReference type="AlphaFoldDB" id="A0A2U1E856"/>
<feature type="transmembrane region" description="Helical" evidence="1">
    <location>
        <begin position="6"/>
        <end position="28"/>
    </location>
</feature>
<name>A0A2U1E856_9PSEU</name>
<dbReference type="Proteomes" id="UP000245639">
    <property type="component" value="Unassembled WGS sequence"/>
</dbReference>
<evidence type="ECO:0000256" key="1">
    <source>
        <dbReference type="SAM" id="Phobius"/>
    </source>
</evidence>
<keyword evidence="1" id="KW-1133">Transmembrane helix</keyword>
<evidence type="ECO:0000313" key="2">
    <source>
        <dbReference type="EMBL" id="PVY95889.1"/>
    </source>
</evidence>
<comment type="caution">
    <text evidence="2">The sequence shown here is derived from an EMBL/GenBank/DDBJ whole genome shotgun (WGS) entry which is preliminary data.</text>
</comment>
<dbReference type="InterPro" id="IPR049500">
    <property type="entry name" value="Peptidase_M50B-like"/>
</dbReference>
<feature type="transmembrane region" description="Helical" evidence="1">
    <location>
        <begin position="170"/>
        <end position="192"/>
    </location>
</feature>
<reference evidence="2 3" key="1">
    <citation type="submission" date="2018-04" db="EMBL/GenBank/DDBJ databases">
        <title>Genomic Encyclopedia of Type Strains, Phase IV (KMG-IV): sequencing the most valuable type-strain genomes for metagenomic binning, comparative biology and taxonomic classification.</title>
        <authorList>
            <person name="Goeker M."/>
        </authorList>
    </citation>
    <scope>NUCLEOTIDE SEQUENCE [LARGE SCALE GENOMIC DNA]</scope>
    <source>
        <strain evidence="2 3">DSM 45771</strain>
    </source>
</reference>